<feature type="transmembrane region" description="Helical" evidence="8">
    <location>
        <begin position="808"/>
        <end position="827"/>
    </location>
</feature>
<evidence type="ECO:0000313" key="11">
    <source>
        <dbReference type="EMBL" id="ABM27990.1"/>
    </source>
</evidence>
<feature type="transmembrane region" description="Helical" evidence="8">
    <location>
        <begin position="871"/>
        <end position="893"/>
    </location>
</feature>
<feature type="transmembrane region" description="Helical" evidence="8">
    <location>
        <begin position="985"/>
        <end position="1004"/>
    </location>
</feature>
<name>A0A0H3A6P5_NITV4</name>
<feature type="transmembrane region" description="Helical" evidence="8">
    <location>
        <begin position="474"/>
        <end position="496"/>
    </location>
</feature>
<feature type="transmembrane region" description="Helical" evidence="8">
    <location>
        <begin position="615"/>
        <end position="638"/>
    </location>
</feature>
<feature type="transmembrane region" description="Helical" evidence="8">
    <location>
        <begin position="573"/>
        <end position="595"/>
    </location>
</feature>
<feature type="transmembrane region" description="Helical" evidence="8">
    <location>
        <begin position="839"/>
        <end position="859"/>
    </location>
</feature>
<keyword evidence="3 7" id="KW-0812">Transmembrane</keyword>
<feature type="transmembrane region" description="Helical" evidence="8">
    <location>
        <begin position="307"/>
        <end position="324"/>
    </location>
</feature>
<dbReference type="Pfam" id="PF00361">
    <property type="entry name" value="Proton_antipo_M"/>
    <property type="match status" value="2"/>
</dbReference>
<dbReference type="GO" id="GO:0005886">
    <property type="term" value="C:plasma membrane"/>
    <property type="evidence" value="ECO:0007669"/>
    <property type="project" value="UniProtKB-SubCell"/>
</dbReference>
<dbReference type="EMBL" id="CP000527">
    <property type="protein sequence ID" value="ABM27990.1"/>
    <property type="molecule type" value="Genomic_DNA"/>
</dbReference>
<keyword evidence="2" id="KW-1003">Cell membrane</keyword>
<feature type="transmembrane region" description="Helical" evidence="8">
    <location>
        <begin position="146"/>
        <end position="168"/>
    </location>
</feature>
<keyword evidence="4 8" id="KW-1133">Transmembrane helix</keyword>
<evidence type="ECO:0000256" key="2">
    <source>
        <dbReference type="ARBA" id="ARBA00022475"/>
    </source>
</evidence>
<feature type="transmembrane region" description="Helical" evidence="8">
    <location>
        <begin position="401"/>
        <end position="428"/>
    </location>
</feature>
<keyword evidence="6 8" id="KW-0472">Membrane</keyword>
<feature type="transmembrane region" description="Helical" evidence="8">
    <location>
        <begin position="255"/>
        <end position="272"/>
    </location>
</feature>
<evidence type="ECO:0000256" key="3">
    <source>
        <dbReference type="ARBA" id="ARBA00022692"/>
    </source>
</evidence>
<feature type="transmembrane region" description="Helical" evidence="8">
    <location>
        <begin position="1091"/>
        <end position="1112"/>
    </location>
</feature>
<evidence type="ECO:0000256" key="4">
    <source>
        <dbReference type="ARBA" id="ARBA00022989"/>
    </source>
</evidence>
<feature type="transmembrane region" description="Helical" evidence="8">
    <location>
        <begin position="360"/>
        <end position="381"/>
    </location>
</feature>
<dbReference type="InterPro" id="IPR052175">
    <property type="entry name" value="ComplexI-like_HydComp"/>
</dbReference>
<dbReference type="InterPro" id="IPR001516">
    <property type="entry name" value="Proton_antipo_N"/>
</dbReference>
<sequence>MQPAPTLFDLPFMVQAGIVLLFWGTLAAIAARRRLDALIGYGAVADAGIALIGFGLGSATATTGGILFAAFQCLARLLAYGALRPLMSKAGSAEADALRGIREAMPASAVLYGFGMFAALGISPFLVPEGRMLVTAAAVQSGGLLLPLLMALSAAIMAWLTVVATQTVCLEHGPWEASGITPERLPLHLAPVVLAVAGCGIGGHALMVGAATFLGHAPESLPALADGWHPAALVPYAGAFCVWAAGGVARPFRSILAVALAAAALALAWHGAGLDPLARLFAVITGGVCLAVTAYSVGYITHARHSSGYYFFLMIMTGSLMGLVSTRSFGSFYGFWELMTWSSYFLVVHEGTPRAFRAGVKYFVMCAAGAMFMLPGLLMLTNGGSADFDAVTTAVRQLDPMLLKAALLLTLAGFAVKAGFVPVHGWLPDAHPVAPSSISGPLSGLLTKTGIYGIVRVLFAICGMTVLLQTGEGIAGISWMGAAVTTLGVLTMAYGEVMALRQDDIKRLLAYSTMGQIGEIATIIGLGTWLSTTGALAHVLNHAIMKNLLFLCAGALVMRAGRKLEDLAGMGRMMPWTAGCMMVGVLSIMGMPPFAGFASKYLMLQGAVQAGHPELAAALLLASLAGAVYYMRIIRVLVFMPRKGHPVQEAPWAMRLPMLVLAGLCVFLGIAPQYGLALVTPVADMLVAAGNLAPQTLPSLTVSWPPYVVLTMLGAALPALLRHNRKLAGWVTSLVLLVAAVVAAFTGRDLDMLSYGFVLTVAVIGCLNMVYAVGYMEHSHTQWRFYTFFLFMVGGLMGVAASRDLYSFFTFWEIMSSWSLYCVIVHEEFPEALREGFKYFFFNVLGAAFMFLGVVLLTAGAGSPAFDAVHAALPSMPVGLSATAVGLMVLGLVMKAAQLPFRIDVQMHPATAPTPVSGYISSVLLKSALFGLAKLLLALGGGTVLVQAAGFTDGIGLMQVVAWVGGITIVMAALLAVLQSDLKLVLIYSTVSQLGYMVLAFALGTPLGMAGGLLHLANHVLFKDLLFLVAGALILQTHKHSLDQLGGIGRKMPVTLGVFAIGALSVVGVPPTNGFTSKWIIYHALMQQGEVMLAILSLVGSVLTLAYFAKYLHAAFLGQPSPDIDHVQEAPRVMLVPMLVLAAGCVVTGFFPGLLLAPIATMLTALGLTAPEVAPWGLASGAGAWNATAVAVLATVAAAFGWGTLRLLTRNSRVTTVHTCGVDLGPDVARMNSGSIYGAPVALLRGMTASKER</sequence>
<dbReference type="RefSeq" id="WP_011791959.1">
    <property type="nucleotide sequence ID" value="NC_008751.1"/>
</dbReference>
<proteinExistence type="predicted"/>
<feature type="transmembrane region" description="Helical" evidence="8">
    <location>
        <begin position="1183"/>
        <end position="1205"/>
    </location>
</feature>
<reference evidence="12" key="1">
    <citation type="journal article" date="2009" name="Environ. Microbiol.">
        <title>Contribution of mobile genetic elements to Desulfovibrio vulgaris genome plasticity.</title>
        <authorList>
            <person name="Walker C.B."/>
            <person name="Stolyar S."/>
            <person name="Chivian D."/>
            <person name="Pinel N."/>
            <person name="Gabster J.A."/>
            <person name="Dehal P.S."/>
            <person name="He Z."/>
            <person name="Yang Z.K."/>
            <person name="Yen H.C."/>
            <person name="Zhou J."/>
            <person name="Wall J.D."/>
            <person name="Hazen T.C."/>
            <person name="Arkin A.P."/>
            <person name="Stahl D.A."/>
        </authorList>
    </citation>
    <scope>NUCLEOTIDE SEQUENCE [LARGE SCALE GENOMIC DNA]</scope>
    <source>
        <strain evidence="12">DP4</strain>
    </source>
</reference>
<comment type="subcellular location">
    <subcellularLocation>
        <location evidence="1">Cell membrane</location>
        <topology evidence="1">Multi-pass membrane protein</topology>
    </subcellularLocation>
    <subcellularLocation>
        <location evidence="7">Membrane</location>
        <topology evidence="7">Multi-pass membrane protein</topology>
    </subcellularLocation>
</comment>
<feature type="transmembrane region" description="Helical" evidence="8">
    <location>
        <begin position="785"/>
        <end position="802"/>
    </location>
</feature>
<dbReference type="PRINTS" id="PR01434">
    <property type="entry name" value="NADHDHGNASE5"/>
</dbReference>
<accession>A0A0H3A6P5</accession>
<feature type="transmembrane region" description="Helical" evidence="8">
    <location>
        <begin position="543"/>
        <end position="561"/>
    </location>
</feature>
<dbReference type="Proteomes" id="UP000009173">
    <property type="component" value="Chromosome"/>
</dbReference>
<evidence type="ECO:0000259" key="9">
    <source>
        <dbReference type="Pfam" id="PF00361"/>
    </source>
</evidence>
<feature type="transmembrane region" description="Helical" evidence="8">
    <location>
        <begin position="508"/>
        <end position="531"/>
    </location>
</feature>
<feature type="domain" description="NADH:quinone oxidoreductase/Mrp antiporter transmembrane" evidence="9">
    <location>
        <begin position="802"/>
        <end position="1104"/>
    </location>
</feature>
<protein>
    <submittedName>
        <fullName evidence="11">NADH dehydrogenase (Quinone)</fullName>
        <ecNumber evidence="11">1.6.5.11</ecNumber>
    </submittedName>
</protein>
<dbReference type="GO" id="GO:0016491">
    <property type="term" value="F:oxidoreductase activity"/>
    <property type="evidence" value="ECO:0007669"/>
    <property type="project" value="UniProtKB-KW"/>
</dbReference>
<feature type="transmembrane region" description="Helical" evidence="8">
    <location>
        <begin position="703"/>
        <end position="720"/>
    </location>
</feature>
<dbReference type="PANTHER" id="PTHR42682">
    <property type="entry name" value="HYDROGENASE-4 COMPONENT F"/>
    <property type="match status" value="1"/>
</dbReference>
<evidence type="ECO:0000256" key="1">
    <source>
        <dbReference type="ARBA" id="ARBA00004651"/>
    </source>
</evidence>
<evidence type="ECO:0000256" key="6">
    <source>
        <dbReference type="ARBA" id="ARBA00023136"/>
    </source>
</evidence>
<dbReference type="KEGG" id="dvl:Dvul_0969"/>
<dbReference type="PANTHER" id="PTHR42682:SF4">
    <property type="entry name" value="NADH-UBIQUINONE_PLASTOQUINONE"/>
    <property type="match status" value="1"/>
</dbReference>
<feature type="domain" description="NADH:quinone oxidoreductase/Mrp antiporter transmembrane" evidence="9">
    <location>
        <begin position="331"/>
        <end position="622"/>
    </location>
</feature>
<feature type="transmembrane region" description="Helical" evidence="8">
    <location>
        <begin position="752"/>
        <end position="773"/>
    </location>
</feature>
<evidence type="ECO:0000259" key="10">
    <source>
        <dbReference type="Pfam" id="PF00662"/>
    </source>
</evidence>
<feature type="transmembrane region" description="Helical" evidence="8">
    <location>
        <begin position="227"/>
        <end position="248"/>
    </location>
</feature>
<feature type="transmembrane region" description="Helical" evidence="8">
    <location>
        <begin position="1016"/>
        <end position="1034"/>
    </location>
</feature>
<feature type="transmembrane region" description="Helical" evidence="8">
    <location>
        <begin position="1054"/>
        <end position="1071"/>
    </location>
</feature>
<dbReference type="Pfam" id="PF00662">
    <property type="entry name" value="Proton_antipo_N"/>
    <property type="match status" value="1"/>
</dbReference>
<organism evidence="11 12">
    <name type="scientific">Nitratidesulfovibrio vulgaris (strain DP4)</name>
    <name type="common">Desulfovibrio vulgaris</name>
    <dbReference type="NCBI Taxonomy" id="391774"/>
    <lineage>
        <taxon>Bacteria</taxon>
        <taxon>Pseudomonadati</taxon>
        <taxon>Thermodesulfobacteriota</taxon>
        <taxon>Desulfovibrionia</taxon>
        <taxon>Desulfovibrionales</taxon>
        <taxon>Desulfovibrionaceae</taxon>
        <taxon>Nitratidesulfovibrio</taxon>
    </lineage>
</organism>
<feature type="domain" description="NADH-Ubiquinone oxidoreductase (complex I) chain 5 N-terminal" evidence="10">
    <location>
        <begin position="750"/>
        <end position="786"/>
    </location>
</feature>
<feature type="transmembrane region" description="Helical" evidence="8">
    <location>
        <begin position="928"/>
        <end position="949"/>
    </location>
</feature>
<dbReference type="EC" id="1.6.5.11" evidence="11"/>
<evidence type="ECO:0000313" key="12">
    <source>
        <dbReference type="Proteomes" id="UP000009173"/>
    </source>
</evidence>
<feature type="transmembrane region" description="Helical" evidence="8">
    <location>
        <begin position="727"/>
        <end position="746"/>
    </location>
</feature>
<feature type="transmembrane region" description="Helical" evidence="8">
    <location>
        <begin position="12"/>
        <end position="31"/>
    </location>
</feature>
<evidence type="ECO:0000256" key="8">
    <source>
        <dbReference type="SAM" id="Phobius"/>
    </source>
</evidence>
<feature type="transmembrane region" description="Helical" evidence="8">
    <location>
        <begin position="1133"/>
        <end position="1163"/>
    </location>
</feature>
<feature type="transmembrane region" description="Helical" evidence="8">
    <location>
        <begin position="104"/>
        <end position="126"/>
    </location>
</feature>
<feature type="transmembrane region" description="Helical" evidence="8">
    <location>
        <begin position="955"/>
        <end position="978"/>
    </location>
</feature>
<feature type="transmembrane region" description="Helical" evidence="8">
    <location>
        <begin position="278"/>
        <end position="300"/>
    </location>
</feature>
<evidence type="ECO:0000256" key="5">
    <source>
        <dbReference type="ARBA" id="ARBA00023002"/>
    </source>
</evidence>
<gene>
    <name evidence="11" type="ordered locus">Dvul_0969</name>
</gene>
<feature type="transmembrane region" description="Helical" evidence="8">
    <location>
        <begin position="659"/>
        <end position="683"/>
    </location>
</feature>
<feature type="transmembrane region" description="Helical" evidence="8">
    <location>
        <begin position="189"/>
        <end position="215"/>
    </location>
</feature>
<dbReference type="InterPro" id="IPR001750">
    <property type="entry name" value="ND/Mrp_TM"/>
</dbReference>
<dbReference type="AlphaFoldDB" id="A0A0H3A6P5"/>
<dbReference type="HOGENOM" id="CLU_265453_0_0_7"/>
<evidence type="ECO:0000256" key="7">
    <source>
        <dbReference type="RuleBase" id="RU000320"/>
    </source>
</evidence>
<keyword evidence="5 11" id="KW-0560">Oxidoreductase</keyword>